<proteinExistence type="predicted"/>
<evidence type="ECO:0000313" key="1">
    <source>
        <dbReference type="EMBL" id="RSJ12500.1"/>
    </source>
</evidence>
<comment type="caution">
    <text evidence="1">The sequence shown here is derived from an EMBL/GenBank/DDBJ whole genome shotgun (WGS) entry which is preliminary data.</text>
</comment>
<name>A0A3R9JLT8_STRMT</name>
<gene>
    <name evidence="1" type="ORF">D8836_06265</name>
</gene>
<dbReference type="RefSeq" id="WP_084354447.1">
    <property type="nucleotide sequence ID" value="NZ_RJOH01000009.1"/>
</dbReference>
<protein>
    <submittedName>
        <fullName evidence="1">Uncharacterized protein</fullName>
    </submittedName>
</protein>
<reference evidence="1 2" key="1">
    <citation type="submission" date="2018-11" db="EMBL/GenBank/DDBJ databases">
        <title>Species Designations Belie Phenotypic and Genotypic Heterogeneity in Oral Streptococci.</title>
        <authorList>
            <person name="Velsko I."/>
        </authorList>
    </citation>
    <scope>NUCLEOTIDE SEQUENCE [LARGE SCALE GENOMIC DNA]</scope>
    <source>
        <strain evidence="1 2">BCC06</strain>
    </source>
</reference>
<dbReference type="Proteomes" id="UP000267438">
    <property type="component" value="Unassembled WGS sequence"/>
</dbReference>
<sequence>MEHARVIRIIDDFTIMIDRGYDTSDIEEGTRITVFEPGPEIKDLDGNSLGKYDFTKANLIITEVFQRFSIAQNIEEASPFSVTNFLSGGQAKLVINVNEDEIEPLEPKDIQVKKGDLVRIDDF</sequence>
<dbReference type="AlphaFoldDB" id="A0A3R9JLT8"/>
<organism evidence="1 2">
    <name type="scientific">Streptococcus mitis</name>
    <dbReference type="NCBI Taxonomy" id="28037"/>
    <lineage>
        <taxon>Bacteria</taxon>
        <taxon>Bacillati</taxon>
        <taxon>Bacillota</taxon>
        <taxon>Bacilli</taxon>
        <taxon>Lactobacillales</taxon>
        <taxon>Streptococcaceae</taxon>
        <taxon>Streptococcus</taxon>
        <taxon>Streptococcus mitis group</taxon>
    </lineage>
</organism>
<dbReference type="EMBL" id="RJOH01000009">
    <property type="protein sequence ID" value="RSJ12500.1"/>
    <property type="molecule type" value="Genomic_DNA"/>
</dbReference>
<accession>A0A3R9JLT8</accession>
<evidence type="ECO:0000313" key="2">
    <source>
        <dbReference type="Proteomes" id="UP000267438"/>
    </source>
</evidence>